<sequence>MWFSELANSTGKWIYFFFAWLKMANRLPAMTYSAPVQDEICELDFGDSTTSVRRKAKYRDYDYDDKSTSRWDILPDILLEDIFSRLTIRERYYASQVCRNWNRIFYSKIVWETFILGDKTLTRRKFNYYMGDQYVLDHHRTQLCLHKVARGFRRLVIKPMENFHNLYEFMTIFSYFCENFESLVLIRTLDFTFGCELSPEVAHGRDKVFGTGGKLLEALKRLMDDLKGLKHLSLQDLLLEKEEAKYLLDDVVYNCGETLKTLKLVNCSKEPYAMLHPVCFVNMHTLTISPQHLGDENILLLANTKLRNLYLLQTKQTENSVPVSFKVWRECSKISPHLRVHHILEGPVEAQILLSRCCPFLDTLIIRDRISTASVLLLASQSRNLRRLVVRRRGMIQKCDWPHNPEWSDSFYNWLRTTSVSIEKTKGEVSRILECIWHPLTEEEFSSYRLQRA</sequence>
<dbReference type="EMBL" id="BMAW01114427">
    <property type="protein sequence ID" value="GFT61687.1"/>
    <property type="molecule type" value="Genomic_DNA"/>
</dbReference>
<dbReference type="InterPro" id="IPR036047">
    <property type="entry name" value="F-box-like_dom_sf"/>
</dbReference>
<proteinExistence type="predicted"/>
<protein>
    <submittedName>
        <fullName evidence="2">F-box domain-containing protein</fullName>
    </submittedName>
</protein>
<name>A0A8X6U068_NEPPI</name>
<evidence type="ECO:0000313" key="3">
    <source>
        <dbReference type="Proteomes" id="UP000887013"/>
    </source>
</evidence>
<keyword evidence="3" id="KW-1185">Reference proteome</keyword>
<dbReference type="SUPFAM" id="SSF81383">
    <property type="entry name" value="F-box domain"/>
    <property type="match status" value="1"/>
</dbReference>
<evidence type="ECO:0000313" key="2">
    <source>
        <dbReference type="EMBL" id="GFT61687.1"/>
    </source>
</evidence>
<dbReference type="OrthoDB" id="9974792at2759"/>
<dbReference type="Pfam" id="PF12937">
    <property type="entry name" value="F-box-like"/>
    <property type="match status" value="1"/>
</dbReference>
<organism evidence="2 3">
    <name type="scientific">Nephila pilipes</name>
    <name type="common">Giant wood spider</name>
    <name type="synonym">Nephila maculata</name>
    <dbReference type="NCBI Taxonomy" id="299642"/>
    <lineage>
        <taxon>Eukaryota</taxon>
        <taxon>Metazoa</taxon>
        <taxon>Ecdysozoa</taxon>
        <taxon>Arthropoda</taxon>
        <taxon>Chelicerata</taxon>
        <taxon>Arachnida</taxon>
        <taxon>Araneae</taxon>
        <taxon>Araneomorphae</taxon>
        <taxon>Entelegynae</taxon>
        <taxon>Araneoidea</taxon>
        <taxon>Nephilidae</taxon>
        <taxon>Nephila</taxon>
    </lineage>
</organism>
<reference evidence="2" key="1">
    <citation type="submission" date="2020-08" db="EMBL/GenBank/DDBJ databases">
        <title>Multicomponent nature underlies the extraordinary mechanical properties of spider dragline silk.</title>
        <authorList>
            <person name="Kono N."/>
            <person name="Nakamura H."/>
            <person name="Mori M."/>
            <person name="Yoshida Y."/>
            <person name="Ohtoshi R."/>
            <person name="Malay A.D."/>
            <person name="Moran D.A.P."/>
            <person name="Tomita M."/>
            <person name="Numata K."/>
            <person name="Arakawa K."/>
        </authorList>
    </citation>
    <scope>NUCLEOTIDE SEQUENCE</scope>
</reference>
<dbReference type="AlphaFoldDB" id="A0A8X6U068"/>
<evidence type="ECO:0000259" key="1">
    <source>
        <dbReference type="PROSITE" id="PS50181"/>
    </source>
</evidence>
<dbReference type="SUPFAM" id="SSF52047">
    <property type="entry name" value="RNI-like"/>
    <property type="match status" value="1"/>
</dbReference>
<dbReference type="PROSITE" id="PS50181">
    <property type="entry name" value="FBOX"/>
    <property type="match status" value="1"/>
</dbReference>
<feature type="domain" description="F-box" evidence="1">
    <location>
        <begin position="68"/>
        <end position="114"/>
    </location>
</feature>
<dbReference type="PANTHER" id="PTHR20872">
    <property type="match status" value="1"/>
</dbReference>
<comment type="caution">
    <text evidence="2">The sequence shown here is derived from an EMBL/GenBank/DDBJ whole genome shotgun (WGS) entry which is preliminary data.</text>
</comment>
<dbReference type="Gene3D" id="3.80.10.10">
    <property type="entry name" value="Ribonuclease Inhibitor"/>
    <property type="match status" value="1"/>
</dbReference>
<accession>A0A8X6U068</accession>
<dbReference type="Proteomes" id="UP000887013">
    <property type="component" value="Unassembled WGS sequence"/>
</dbReference>
<gene>
    <name evidence="2" type="primary">AVEN_130469_1</name>
    <name evidence="2" type="ORF">NPIL_609961</name>
</gene>
<dbReference type="InterPro" id="IPR001810">
    <property type="entry name" value="F-box_dom"/>
</dbReference>
<dbReference type="Gene3D" id="1.20.1280.50">
    <property type="match status" value="1"/>
</dbReference>
<dbReference type="PANTHER" id="PTHR20872:SF1">
    <property type="entry name" value="F-BOX DOMAIN-CONTAINING PROTEIN"/>
    <property type="match status" value="1"/>
</dbReference>
<dbReference type="SMART" id="SM00256">
    <property type="entry name" value="FBOX"/>
    <property type="match status" value="1"/>
</dbReference>
<dbReference type="InterPro" id="IPR032675">
    <property type="entry name" value="LRR_dom_sf"/>
</dbReference>